<dbReference type="Pfam" id="PF04463">
    <property type="entry name" value="2-thiour_desulf"/>
    <property type="match status" value="1"/>
</dbReference>
<dbReference type="InterPro" id="IPR007553">
    <property type="entry name" value="2-thiour_desulf"/>
</dbReference>
<evidence type="ECO:0000313" key="2">
    <source>
        <dbReference type="Proteomes" id="UP000007468"/>
    </source>
</evidence>
<dbReference type="AlphaFoldDB" id="D6GPX5"/>
<dbReference type="OrthoDB" id="9797779at2"/>
<dbReference type="HOGENOM" id="CLU_076318_1_1_9"/>
<dbReference type="eggNOG" id="COG1683">
    <property type="taxonomic scope" value="Bacteria"/>
</dbReference>
<accession>D6GPX5</accession>
<dbReference type="Proteomes" id="UP000007468">
    <property type="component" value="Chromosome"/>
</dbReference>
<evidence type="ECO:0000313" key="1">
    <source>
        <dbReference type="EMBL" id="EFE28828.2"/>
    </source>
</evidence>
<dbReference type="PANTHER" id="PTHR30087:SF1">
    <property type="entry name" value="HYPOTHETICAL CYTOSOLIC PROTEIN"/>
    <property type="match status" value="1"/>
</dbReference>
<dbReference type="PATRIC" id="fig|546269.5.peg.1233"/>
<organism evidence="1 2">
    <name type="scientific">Filifactor alocis (strain ATCC 35896 / CCUG 47790 / D40 B5)</name>
    <name type="common">Fusobacterium alocis</name>
    <dbReference type="NCBI Taxonomy" id="546269"/>
    <lineage>
        <taxon>Bacteria</taxon>
        <taxon>Bacillati</taxon>
        <taxon>Bacillota</taxon>
        <taxon>Clostridia</taxon>
        <taxon>Peptostreptococcales</taxon>
        <taxon>Filifactoraceae</taxon>
        <taxon>Filifactor</taxon>
    </lineage>
</organism>
<protein>
    <submittedName>
        <fullName evidence="1">Uncharacterized protein</fullName>
    </submittedName>
</protein>
<proteinExistence type="predicted"/>
<dbReference type="KEGG" id="faa:HMPREF0389_00748"/>
<keyword evidence="2" id="KW-1185">Reference proteome</keyword>
<reference evidence="2" key="1">
    <citation type="submission" date="2010-12" db="EMBL/GenBank/DDBJ databases">
        <title>The genome sequence of Filifactor alocis strain ATCC 35896.</title>
        <authorList>
            <consortium name="The Broad Institute Genome Sequencing Platform"/>
            <person name="Ward D."/>
            <person name="Earl A."/>
            <person name="Feldgarden M."/>
            <person name="Young S.K."/>
            <person name="Gargeya S."/>
            <person name="Zeng Q."/>
            <person name="Alvarado L."/>
            <person name="Berlin A."/>
            <person name="Bochicchio J."/>
            <person name="Chapman S.B."/>
            <person name="Chen Z."/>
            <person name="Freedman E."/>
            <person name="Gellesch M."/>
            <person name="Goldberg J."/>
            <person name="Griggs A."/>
            <person name="Gujja S."/>
            <person name="Heilman E."/>
            <person name="Heiman D."/>
            <person name="Howarth C."/>
            <person name="Mehta T."/>
            <person name="Neiman D."/>
            <person name="Pearson M."/>
            <person name="Roberts A."/>
            <person name="Saif S."/>
            <person name="Shea T."/>
            <person name="Shenoy N."/>
            <person name="Sisk P."/>
            <person name="Stolte C."/>
            <person name="Sykes S."/>
            <person name="White J."/>
            <person name="Yandava C."/>
            <person name="Izard J."/>
            <person name="Blanton J.M."/>
            <person name="Baranova O.V."/>
            <person name="Tanner A.C."/>
            <person name="Dewhirst F.E."/>
            <person name="Haas B."/>
            <person name="Nusbaum C."/>
            <person name="Birren B."/>
        </authorList>
    </citation>
    <scope>NUCLEOTIDE SEQUENCE [LARGE SCALE GENOMIC DNA]</scope>
    <source>
        <strain evidence="2">ATCC 35896 / D40 B5</strain>
    </source>
</reference>
<name>D6GPX5_FILAD</name>
<dbReference type="STRING" id="546269.HMPREF0389_00748"/>
<sequence length="137" mass="15230">MKELWLVSACLLGKNCTYNGENNYNQKVIEFLKDKCYIAVCPEEAGGLGTPRIPCERNGNKVINRENTDVTKEFQLGAKKCFSPNATHALLKSKSPSCGKGKIYDGTFTKTLINRHGIFAELCLSNHIVVMTEEDIV</sequence>
<dbReference type="PANTHER" id="PTHR30087">
    <property type="entry name" value="INNER MEMBRANE PROTEIN"/>
    <property type="match status" value="1"/>
</dbReference>
<dbReference type="EMBL" id="CP002390">
    <property type="protein sequence ID" value="EFE28828.2"/>
    <property type="molecule type" value="Genomic_DNA"/>
</dbReference>
<gene>
    <name evidence="1" type="ordered locus">HMPREF0389_00748</name>
</gene>